<dbReference type="Gene3D" id="3.30.750.24">
    <property type="entry name" value="STAS domain"/>
    <property type="match status" value="1"/>
</dbReference>
<keyword evidence="2 5" id="KW-0812">Transmembrane</keyword>
<feature type="transmembrane region" description="Helical" evidence="5">
    <location>
        <begin position="351"/>
        <end position="372"/>
    </location>
</feature>
<dbReference type="SUPFAM" id="SSF52091">
    <property type="entry name" value="SpoIIaa-like"/>
    <property type="match status" value="1"/>
</dbReference>
<sequence>MTKNRRFSAWSHRPSISEALNIQLNIPDSPSGGANAGGAVSERIPTLMRPEAYLGRSYVGSFSNSGSLMSREAGAAGPDSPPLPRFRDQASSYVHNGSHLHRQTAALCDDSRAYDGGPEEEEALVFEGNMILQEGAPPRFGVGPYNLCKVDSNISEVLLNVDEAVDDSDSDQEAGTRLFLSPITTDYIHSYGAINEEQSASETASRAETGPSPLRFWGTRTVRYIPAVILGLLLNILDALSYGMIIFPIAEPIFSHLGPHGLSMFYVSTIISQLVYSGGFSSFGYGTGSEMIEVTPFFHTMALSIKNSLSAEKSDDIITTTIVCYALSTIITGAVFLTLGKLRLGKLVSFFPLHILIGCIGGVAYFLIITGIEVSTRVTKFEYSLAFLRNLFMDPDILAKWLIPALLAVSIILLQRRIHNSMLLPLFYLSAFALFHFIVALIPSLSLDTLRDKGWIFPLTESGGRWYDYLELYNPQRIHWKLVLGEIPTMLALTFFGILHVPINVPALAISCGIDKIDVDKELIAHGYSNIFSGCAGSIQNYLVYTNSVLFIRAGADSRYAGFLLAIATFMTMTAGPWIISIIPVCIVSSLIFLLGYELLKEVLYDSYNRLSNFEYITVVIIILTMGIFDFVLGIIVGVLVACFSFLVESTRAKTISSEFDGKVAKSAVHRDYLQSNFLEKVAEQIYVLKLQNNLFFGTIISIEEKIGNLLEPNGSEYKKIIKYLILDFKHINIDNIDYSAAEGFNRIKRVMEIKRIKLIVSSISECDKIYTIFSKIGLLQDVELFQDLNSALEWCENELLCEYRSLLSRAHRVKVRRRSKDIVPKAQIPLENTPRNAQIMTAAQAVYSGEQQLNKTLSKYKASHPALALLLVALKTYRSGHAYKETKEIRLWKHLCPYFVRKSFSPQTSISDEGDMFFVVESGLLKITYMLPQGSLQEAIASKTCYGNISGPGSLSYSSVVRTETECVLWMIDAPGLQKLQEENLPLYTELLVVYISVIQHRFKELLGHSLING</sequence>
<protein>
    <submittedName>
        <fullName evidence="8">AFR304Wp</fullName>
    </submittedName>
</protein>
<gene>
    <name evidence="8" type="ORF">AGOS_AFR304W</name>
</gene>
<evidence type="ECO:0000313" key="8">
    <source>
        <dbReference type="EMBL" id="AAS53675.2"/>
    </source>
</evidence>
<dbReference type="InParanoid" id="Q753K8"/>
<dbReference type="Proteomes" id="UP000000591">
    <property type="component" value="Chromosome VI"/>
</dbReference>
<dbReference type="SUPFAM" id="SSF51206">
    <property type="entry name" value="cAMP-binding domain-like"/>
    <property type="match status" value="1"/>
</dbReference>
<evidence type="ECO:0000256" key="3">
    <source>
        <dbReference type="ARBA" id="ARBA00022989"/>
    </source>
</evidence>
<comment type="subcellular location">
    <subcellularLocation>
        <location evidence="1">Membrane</location>
        <topology evidence="1">Multi-pass membrane protein</topology>
    </subcellularLocation>
</comment>
<organism evidence="8 9">
    <name type="scientific">Eremothecium gossypii (strain ATCC 10895 / CBS 109.51 / FGSC 9923 / NRRL Y-1056)</name>
    <name type="common">Yeast</name>
    <name type="synonym">Ashbya gossypii</name>
    <dbReference type="NCBI Taxonomy" id="284811"/>
    <lineage>
        <taxon>Eukaryota</taxon>
        <taxon>Fungi</taxon>
        <taxon>Dikarya</taxon>
        <taxon>Ascomycota</taxon>
        <taxon>Saccharomycotina</taxon>
        <taxon>Saccharomycetes</taxon>
        <taxon>Saccharomycetales</taxon>
        <taxon>Saccharomycetaceae</taxon>
        <taxon>Eremothecium</taxon>
    </lineage>
</organism>
<dbReference type="InterPro" id="IPR018490">
    <property type="entry name" value="cNMP-bd_dom_sf"/>
</dbReference>
<evidence type="ECO:0000256" key="5">
    <source>
        <dbReference type="SAM" id="Phobius"/>
    </source>
</evidence>
<dbReference type="PANTHER" id="PTHR43310">
    <property type="entry name" value="SULFATE TRANSPORTER YBAR-RELATED"/>
    <property type="match status" value="1"/>
</dbReference>
<dbReference type="CDD" id="cd07042">
    <property type="entry name" value="STAS_SulP_like_sulfate_transporter"/>
    <property type="match status" value="1"/>
</dbReference>
<dbReference type="OrthoDB" id="409725at2759"/>
<evidence type="ECO:0000256" key="4">
    <source>
        <dbReference type="ARBA" id="ARBA00023136"/>
    </source>
</evidence>
<evidence type="ECO:0000256" key="2">
    <source>
        <dbReference type="ARBA" id="ARBA00022692"/>
    </source>
</evidence>
<dbReference type="GO" id="GO:0016020">
    <property type="term" value="C:membrane"/>
    <property type="evidence" value="ECO:0000318"/>
    <property type="project" value="GO_Central"/>
</dbReference>
<dbReference type="eggNOG" id="KOG0236">
    <property type="taxonomic scope" value="Eukaryota"/>
</dbReference>
<dbReference type="InterPro" id="IPR000595">
    <property type="entry name" value="cNMP-bd_dom"/>
</dbReference>
<dbReference type="FunCoup" id="Q753K8">
    <property type="interactions" value="5"/>
</dbReference>
<dbReference type="InterPro" id="IPR014710">
    <property type="entry name" value="RmlC-like_jellyroll"/>
</dbReference>
<accession>Q753K8</accession>
<dbReference type="InterPro" id="IPR052706">
    <property type="entry name" value="Membrane-Transporter-like"/>
</dbReference>
<proteinExistence type="predicted"/>
<feature type="transmembrane region" description="Helical" evidence="5">
    <location>
        <begin position="317"/>
        <end position="339"/>
    </location>
</feature>
<dbReference type="Pfam" id="PF01740">
    <property type="entry name" value="STAS"/>
    <property type="match status" value="1"/>
</dbReference>
<dbReference type="Gene3D" id="2.60.120.10">
    <property type="entry name" value="Jelly Rolls"/>
    <property type="match status" value="1"/>
</dbReference>
<dbReference type="STRING" id="284811.Q753K8"/>
<dbReference type="Pfam" id="PF00916">
    <property type="entry name" value="Sulfate_transp"/>
    <property type="match status" value="1"/>
</dbReference>
<keyword evidence="4 5" id="KW-0472">Membrane</keyword>
<feature type="transmembrane region" description="Helical" evidence="5">
    <location>
        <begin position="224"/>
        <end position="250"/>
    </location>
</feature>
<dbReference type="PROSITE" id="PS50801">
    <property type="entry name" value="STAS"/>
    <property type="match status" value="1"/>
</dbReference>
<dbReference type="InterPro" id="IPR036513">
    <property type="entry name" value="STAS_dom_sf"/>
</dbReference>
<feature type="domain" description="STAS" evidence="7">
    <location>
        <begin position="676"/>
        <end position="796"/>
    </location>
</feature>
<dbReference type="InterPro" id="IPR011547">
    <property type="entry name" value="SLC26A/SulP_dom"/>
</dbReference>
<dbReference type="PROSITE" id="PS50042">
    <property type="entry name" value="CNMP_BINDING_3"/>
    <property type="match status" value="1"/>
</dbReference>
<dbReference type="EMBL" id="AE016819">
    <property type="protein sequence ID" value="AAS53675.2"/>
    <property type="molecule type" value="Genomic_DNA"/>
</dbReference>
<reference evidence="9" key="2">
    <citation type="journal article" date="2013" name="G3 (Bethesda)">
        <title>Genomes of Ashbya fungi isolated from insects reveal four mating-type loci, numerous translocations, lack of transposons, and distinct gene duplications.</title>
        <authorList>
            <person name="Dietrich F.S."/>
            <person name="Voegeli S."/>
            <person name="Kuo S."/>
            <person name="Philippsen P."/>
        </authorList>
    </citation>
    <scope>GENOME REANNOTATION</scope>
    <source>
        <strain evidence="9">ATCC 10895 / CBS 109.51 / FGSC 9923 / NRRL Y-1056</strain>
    </source>
</reference>
<feature type="transmembrane region" description="Helical" evidence="5">
    <location>
        <begin position="563"/>
        <end position="596"/>
    </location>
</feature>
<dbReference type="InterPro" id="IPR002645">
    <property type="entry name" value="STAS_dom"/>
</dbReference>
<feature type="transmembrane region" description="Helical" evidence="5">
    <location>
        <begin position="397"/>
        <end position="414"/>
    </location>
</feature>
<reference evidence="8 9" key="1">
    <citation type="journal article" date="2004" name="Science">
        <title>The Ashbya gossypii genome as a tool for mapping the ancient Saccharomyces cerevisiae genome.</title>
        <authorList>
            <person name="Dietrich F.S."/>
            <person name="Voegeli S."/>
            <person name="Brachat S."/>
            <person name="Lerch A."/>
            <person name="Gates K."/>
            <person name="Steiner S."/>
            <person name="Mohr C."/>
            <person name="Pohlmann R."/>
            <person name="Luedi P."/>
            <person name="Choi S."/>
            <person name="Wing R.A."/>
            <person name="Flavier A."/>
            <person name="Gaffney T.D."/>
            <person name="Philippsen P."/>
        </authorList>
    </citation>
    <scope>NUCLEOTIDE SEQUENCE [LARGE SCALE GENOMIC DNA]</scope>
    <source>
        <strain evidence="9">ATCC 10895 / CBS 109.51 / FGSC 9923 / NRRL Y-1056</strain>
    </source>
</reference>
<evidence type="ECO:0000256" key="1">
    <source>
        <dbReference type="ARBA" id="ARBA00004141"/>
    </source>
</evidence>
<feature type="transmembrane region" description="Helical" evidence="5">
    <location>
        <begin position="616"/>
        <end position="648"/>
    </location>
</feature>
<evidence type="ECO:0000259" key="7">
    <source>
        <dbReference type="PROSITE" id="PS50801"/>
    </source>
</evidence>
<dbReference type="PANTHER" id="PTHR43310:SF4">
    <property type="entry name" value="AFR304WP"/>
    <property type="match status" value="1"/>
</dbReference>
<keyword evidence="9" id="KW-1185">Reference proteome</keyword>
<dbReference type="KEGG" id="ago:AGOS_AFR304W"/>
<dbReference type="AlphaFoldDB" id="Q753K8"/>
<evidence type="ECO:0000313" key="9">
    <source>
        <dbReference type="Proteomes" id="UP000000591"/>
    </source>
</evidence>
<dbReference type="RefSeq" id="NP_985851.2">
    <property type="nucleotide sequence ID" value="NM_211206.2"/>
</dbReference>
<dbReference type="OMA" id="IEITPFY"/>
<feature type="domain" description="Cyclic nucleotide-binding" evidence="6">
    <location>
        <begin position="912"/>
        <end position="981"/>
    </location>
</feature>
<feature type="transmembrane region" description="Helical" evidence="5">
    <location>
        <begin position="426"/>
        <end position="445"/>
    </location>
</feature>
<keyword evidence="3 5" id="KW-1133">Transmembrane helix</keyword>
<dbReference type="HOGENOM" id="CLU_003182_0_2_1"/>
<name>Q753K8_EREGS</name>
<evidence type="ECO:0000259" key="6">
    <source>
        <dbReference type="PROSITE" id="PS50042"/>
    </source>
</evidence>
<dbReference type="GeneID" id="4622115"/>